<evidence type="ECO:0000256" key="8">
    <source>
        <dbReference type="SAM" id="MobiDB-lite"/>
    </source>
</evidence>
<evidence type="ECO:0000256" key="6">
    <source>
        <dbReference type="ARBA" id="ARBA00023242"/>
    </source>
</evidence>
<keyword evidence="4 7" id="KW-0863">Zinc-finger</keyword>
<dbReference type="Gene3D" id="3.30.160.60">
    <property type="entry name" value="Classic Zinc Finger"/>
    <property type="match status" value="4"/>
</dbReference>
<proteinExistence type="predicted"/>
<sequence length="1169" mass="133010">MSEENVECFSKEEMSVTQDNQERAESAILDLPVPNKREEEMEVVETLMEENKKPIDDSRLINEGSATVMKLISSVKEETGNEDYLQTLKTENPDLSVVSIKEEEDSSDINYQVKQEIEDERMCETISIETPLINSYYSMSTNTIVKTELDLGVTTGVYYQELDPSVCSYSICPIEQQVSKDVPVLDPFHDVMPKDKYTSKRWSKRGQFLCKMCDYRSNIMMDITIHVERLHSEKYNYRCFICATIAYDEEVKIRSENKIRDPVEITYSQYEHKSLRALQYHVGTVHRGLKLLLCPNCDRIFPSSRALKTHRGKAHREKLFECRYCSFKYESQHLLDTHWSTHVNTYEKCPICMKKISQVRINSRTTECPVQDKERVDEQIGETLFLKQERDETDSSELRVDETSTSDGKDSNCHDSETKEESNVGKLKVRSFASLAELKPASNSPQDPRYYGGADTDQGRPTARMPNSYVPLKIPFLPSHSRAPPVISAQSDDGPSGSNLCTVSSQIVTPSSEDVMEDVAVKEETELDLPGNSTTEDATIDSTSTNIIVKDEVDLGVTTGSQEELSPNDFGNHFLTSDSIVPTPNVNITTELDTNNGESSERSHQLDLLLIPEDLRSRYRDVDLEDLSPACKPKGQFLCYYCDFRYTSEKGMHKHKERLHSNKYNYRCFLCNNFRPDSIRFPSLSLLEYHVATVHRGEKRFKCAKCQSCYKTKCGLKNHHANVCRVDDPYACHLCNFTCVSMYKLQNHISKVHDDTPEECSICSKLMKKSEMKRHLYTHNKASVKKCVKCDFSTASKAKMTSHYNRTFHNRKYICELCGWGTNLEDCFTKHQESCNAPKSKLFVCSAPDCGKKFKNRLNFTHHSRLHNLPKEEVFHCPAEDCEYTVMIHATLMKHLKHTKHHFPFKCPDCTLRFRKEDSMAAHVQKTHINKIIEKLGFPLPVEEDDSNVAVDQEDVEDDDPYAHFKKGWLGMSCFDEEDMANQPSSTLDAASSSVPIETHRDLEDASEFTHIIPEISCSVEYGDERGNVTDCCTTGGDGTNFGSTVNYDEGSAATAQVDFTDVSVKVECDDDVNETPSMDIVQDQVITEEDHEKLNSTHDSGTLDVSIKHDPSENENITVIPCPCKFPETQNQNMDVPSDYIKSDPEEDLVDANPESVVVTPSIDFLHF</sequence>
<dbReference type="PANTHER" id="PTHR24376">
    <property type="entry name" value="ZINC FINGER PROTEIN"/>
    <property type="match status" value="1"/>
</dbReference>
<feature type="region of interest" description="Disordered" evidence="8">
    <location>
        <begin position="383"/>
        <end position="470"/>
    </location>
</feature>
<comment type="caution">
    <text evidence="10">The sequence shown here is derived from an EMBL/GenBank/DDBJ whole genome shotgun (WGS) entry which is preliminary data.</text>
</comment>
<feature type="compositionally biased region" description="Basic and acidic residues" evidence="8">
    <location>
        <begin position="9"/>
        <end position="22"/>
    </location>
</feature>
<dbReference type="GO" id="GO:0005634">
    <property type="term" value="C:nucleus"/>
    <property type="evidence" value="ECO:0007669"/>
    <property type="project" value="UniProtKB-SubCell"/>
</dbReference>
<dbReference type="OrthoDB" id="7755329at2759"/>
<evidence type="ECO:0000256" key="7">
    <source>
        <dbReference type="PROSITE-ProRule" id="PRU00042"/>
    </source>
</evidence>
<dbReference type="GO" id="GO:0008270">
    <property type="term" value="F:zinc ion binding"/>
    <property type="evidence" value="ECO:0007669"/>
    <property type="project" value="UniProtKB-KW"/>
</dbReference>
<dbReference type="InterPro" id="IPR013087">
    <property type="entry name" value="Znf_C2H2_type"/>
</dbReference>
<keyword evidence="11" id="KW-1185">Reference proteome</keyword>
<dbReference type="GO" id="GO:0001228">
    <property type="term" value="F:DNA-binding transcription activator activity, RNA polymerase II-specific"/>
    <property type="evidence" value="ECO:0007669"/>
    <property type="project" value="TreeGrafter"/>
</dbReference>
<dbReference type="InterPro" id="IPR036236">
    <property type="entry name" value="Znf_C2H2_sf"/>
</dbReference>
<gene>
    <name evidence="10" type="ORF">GE061_013523</name>
</gene>
<evidence type="ECO:0000256" key="2">
    <source>
        <dbReference type="ARBA" id="ARBA00022723"/>
    </source>
</evidence>
<dbReference type="AlphaFoldDB" id="A0A8S9XN72"/>
<feature type="compositionally biased region" description="Basic and acidic residues" evidence="8">
    <location>
        <begin position="396"/>
        <end position="423"/>
    </location>
</feature>
<feature type="region of interest" description="Disordered" evidence="8">
    <location>
        <begin position="1"/>
        <end position="22"/>
    </location>
</feature>
<evidence type="ECO:0000256" key="4">
    <source>
        <dbReference type="ARBA" id="ARBA00022771"/>
    </source>
</evidence>
<dbReference type="GO" id="GO:0000978">
    <property type="term" value="F:RNA polymerase II cis-regulatory region sequence-specific DNA binding"/>
    <property type="evidence" value="ECO:0007669"/>
    <property type="project" value="TreeGrafter"/>
</dbReference>
<dbReference type="SMART" id="SM00355">
    <property type="entry name" value="ZnF_C2H2"/>
    <property type="match status" value="13"/>
</dbReference>
<dbReference type="Proteomes" id="UP000466442">
    <property type="component" value="Linkage Group LG5"/>
</dbReference>
<dbReference type="PROSITE" id="PS00028">
    <property type="entry name" value="ZINC_FINGER_C2H2_1"/>
    <property type="match status" value="6"/>
</dbReference>
<keyword evidence="5" id="KW-0862">Zinc</keyword>
<evidence type="ECO:0000256" key="3">
    <source>
        <dbReference type="ARBA" id="ARBA00022737"/>
    </source>
</evidence>
<dbReference type="EMBL" id="WIXP02000005">
    <property type="protein sequence ID" value="KAF6210417.1"/>
    <property type="molecule type" value="Genomic_DNA"/>
</dbReference>
<evidence type="ECO:0000256" key="5">
    <source>
        <dbReference type="ARBA" id="ARBA00022833"/>
    </source>
</evidence>
<organism evidence="10 11">
    <name type="scientific">Apolygus lucorum</name>
    <name type="common">Small green plant bug</name>
    <name type="synonym">Lygocoris lucorum</name>
    <dbReference type="NCBI Taxonomy" id="248454"/>
    <lineage>
        <taxon>Eukaryota</taxon>
        <taxon>Metazoa</taxon>
        <taxon>Ecdysozoa</taxon>
        <taxon>Arthropoda</taxon>
        <taxon>Hexapoda</taxon>
        <taxon>Insecta</taxon>
        <taxon>Pterygota</taxon>
        <taxon>Neoptera</taxon>
        <taxon>Paraneoptera</taxon>
        <taxon>Hemiptera</taxon>
        <taxon>Heteroptera</taxon>
        <taxon>Panheteroptera</taxon>
        <taxon>Cimicomorpha</taxon>
        <taxon>Miridae</taxon>
        <taxon>Mirini</taxon>
        <taxon>Apolygus</taxon>
    </lineage>
</organism>
<feature type="domain" description="C2H2-type" evidence="9">
    <location>
        <begin position="905"/>
        <end position="933"/>
    </location>
</feature>
<keyword evidence="6" id="KW-0539">Nucleus</keyword>
<evidence type="ECO:0000256" key="1">
    <source>
        <dbReference type="ARBA" id="ARBA00004123"/>
    </source>
</evidence>
<evidence type="ECO:0000313" key="11">
    <source>
        <dbReference type="Proteomes" id="UP000466442"/>
    </source>
</evidence>
<accession>A0A8S9XN72</accession>
<comment type="subcellular location">
    <subcellularLocation>
        <location evidence="1">Nucleus</location>
    </subcellularLocation>
</comment>
<dbReference type="PROSITE" id="PS50157">
    <property type="entry name" value="ZINC_FINGER_C2H2_2"/>
    <property type="match status" value="2"/>
</dbReference>
<feature type="domain" description="C2H2-type" evidence="9">
    <location>
        <begin position="843"/>
        <end position="872"/>
    </location>
</feature>
<evidence type="ECO:0000313" key="10">
    <source>
        <dbReference type="EMBL" id="KAF6210417.1"/>
    </source>
</evidence>
<reference evidence="10" key="1">
    <citation type="journal article" date="2021" name="Mol. Ecol. Resour.">
        <title>Apolygus lucorum genome provides insights into omnivorousness and mesophyll feeding.</title>
        <authorList>
            <person name="Liu Y."/>
            <person name="Liu H."/>
            <person name="Wang H."/>
            <person name="Huang T."/>
            <person name="Liu B."/>
            <person name="Yang B."/>
            <person name="Yin L."/>
            <person name="Li B."/>
            <person name="Zhang Y."/>
            <person name="Zhang S."/>
            <person name="Jiang F."/>
            <person name="Zhang X."/>
            <person name="Ren Y."/>
            <person name="Wang B."/>
            <person name="Wang S."/>
            <person name="Lu Y."/>
            <person name="Wu K."/>
            <person name="Fan W."/>
            <person name="Wang G."/>
        </authorList>
    </citation>
    <scope>NUCLEOTIDE SEQUENCE</scope>
    <source>
        <strain evidence="10">12Hb</strain>
    </source>
</reference>
<evidence type="ECO:0000259" key="9">
    <source>
        <dbReference type="PROSITE" id="PS50157"/>
    </source>
</evidence>
<protein>
    <recommendedName>
        <fullName evidence="9">C2H2-type domain-containing protein</fullName>
    </recommendedName>
</protein>
<dbReference type="PANTHER" id="PTHR24376:SF235">
    <property type="entry name" value="C2H2-TYPE DOMAIN-CONTAINING PROTEIN"/>
    <property type="match status" value="1"/>
</dbReference>
<keyword evidence="3" id="KW-0677">Repeat</keyword>
<dbReference type="SUPFAM" id="SSF57667">
    <property type="entry name" value="beta-beta-alpha zinc fingers"/>
    <property type="match status" value="3"/>
</dbReference>
<keyword evidence="2" id="KW-0479">Metal-binding</keyword>
<name>A0A8S9XN72_APOLU</name>